<sequence length="127" mass="13934">MAVKARLPLKRLIDVMLQLKPDKGLNYSCDKNHNSGSGEDQLEVSEEENEVGELFELSLSSLVGLTTSKTRIFRGSILGQSIIVLIDGGVTPNFTSTKWAGQLELQTTETMGYKNCGRPMLELVTTT</sequence>
<dbReference type="EMBL" id="OU503044">
    <property type="protein sequence ID" value="CAI9768319.1"/>
    <property type="molecule type" value="Genomic_DNA"/>
</dbReference>
<reference evidence="1" key="1">
    <citation type="submission" date="2023-05" db="EMBL/GenBank/DDBJ databases">
        <authorList>
            <person name="Huff M."/>
        </authorList>
    </citation>
    <scope>NUCLEOTIDE SEQUENCE</scope>
</reference>
<name>A0AAD1ZFH2_9LAMI</name>
<evidence type="ECO:0000313" key="2">
    <source>
        <dbReference type="Proteomes" id="UP000834106"/>
    </source>
</evidence>
<organism evidence="1 2">
    <name type="scientific">Fraxinus pennsylvanica</name>
    <dbReference type="NCBI Taxonomy" id="56036"/>
    <lineage>
        <taxon>Eukaryota</taxon>
        <taxon>Viridiplantae</taxon>
        <taxon>Streptophyta</taxon>
        <taxon>Embryophyta</taxon>
        <taxon>Tracheophyta</taxon>
        <taxon>Spermatophyta</taxon>
        <taxon>Magnoliopsida</taxon>
        <taxon>eudicotyledons</taxon>
        <taxon>Gunneridae</taxon>
        <taxon>Pentapetalae</taxon>
        <taxon>asterids</taxon>
        <taxon>lamiids</taxon>
        <taxon>Lamiales</taxon>
        <taxon>Oleaceae</taxon>
        <taxon>Oleeae</taxon>
        <taxon>Fraxinus</taxon>
    </lineage>
</organism>
<proteinExistence type="predicted"/>
<accession>A0AAD1ZFH2</accession>
<evidence type="ECO:0000313" key="1">
    <source>
        <dbReference type="EMBL" id="CAI9768319.1"/>
    </source>
</evidence>
<dbReference type="AlphaFoldDB" id="A0AAD1ZFH2"/>
<gene>
    <name evidence="1" type="ORF">FPE_LOCUS15749</name>
</gene>
<dbReference type="Proteomes" id="UP000834106">
    <property type="component" value="Chromosome 9"/>
</dbReference>
<keyword evidence="2" id="KW-1185">Reference proteome</keyword>
<protein>
    <submittedName>
        <fullName evidence="1">Uncharacterized protein</fullName>
    </submittedName>
</protein>